<keyword evidence="3 6" id="KW-0863">Zinc-finger</keyword>
<proteinExistence type="predicted"/>
<keyword evidence="5" id="KW-0539">Nucleus</keyword>
<accession>A0A060Y5L1</accession>
<dbReference type="SUPFAM" id="SSF57667">
    <property type="entry name" value="beta-beta-alpha zinc fingers"/>
    <property type="match status" value="4"/>
</dbReference>
<dbReference type="FunFam" id="3.30.160.60:FF:000385">
    <property type="entry name" value="Zinc finger protein 236 variant"/>
    <property type="match status" value="1"/>
</dbReference>
<evidence type="ECO:0000313" key="9">
    <source>
        <dbReference type="EMBL" id="CDQ86767.1"/>
    </source>
</evidence>
<dbReference type="SMART" id="SM00355">
    <property type="entry name" value="ZnF_C2H2"/>
    <property type="match status" value="7"/>
</dbReference>
<dbReference type="InterPro" id="IPR051643">
    <property type="entry name" value="Transcr_Reg_ZincFinger"/>
</dbReference>
<feature type="domain" description="C2H2-type" evidence="8">
    <location>
        <begin position="335"/>
        <end position="362"/>
    </location>
</feature>
<dbReference type="EMBL" id="FR907475">
    <property type="protein sequence ID" value="CDQ86767.1"/>
    <property type="molecule type" value="Genomic_DNA"/>
</dbReference>
<dbReference type="AlphaFoldDB" id="A0A060Y5L1"/>
<dbReference type="STRING" id="8022.A0A060Y5L1"/>
<reference evidence="9" key="2">
    <citation type="submission" date="2014-03" db="EMBL/GenBank/DDBJ databases">
        <authorList>
            <person name="Genoscope - CEA"/>
        </authorList>
    </citation>
    <scope>NUCLEOTIDE SEQUENCE</scope>
</reference>
<dbReference type="GO" id="GO:0000978">
    <property type="term" value="F:RNA polymerase II cis-regulatory region sequence-specific DNA binding"/>
    <property type="evidence" value="ECO:0007669"/>
    <property type="project" value="TreeGrafter"/>
</dbReference>
<sequence length="549" mass="60561">MDCSCVFKKLGSLNAHISKMHILLIEESANTQEVEESGQGVAGSEGSEVVTDVIQQLLELSEQVTGEGNQSQPQEQTITMETAINQDILQQALENSGLSVVQSQTNGAARQTQSHAAEGALPDSKKLPGQDKTAKKEKKSIFKKPVQMPGSIREENGVRWHSCPYCSKEFKKPSDLVRHVRIHTHEKPFKCKQCFRAFAVKSTLTAHMKTHTGVKAFECQCCMKCFSTSGSRKVHMRLHTGERTLPAPMHSANCKVCWRRNNGLGSLVPLKGNLNATAYNCIQDDSELPTLWQQFGECPSHTGERPYKCVQCSKGFASSGVLKAHIRTHSGLKAYKCLICDTTFTTSGSLRRHMTTHSDMRPYMCPYCQKTFKSSPNCRKHMKTHRYELAQQLHQQQNPEPSLDDPMDGTTVTHDLQVELEDGTLQQEAPPTVGSEQQGMLDLGQAQVVDGGQQVSLETQLSDQPLGQEEGFTITADGYAQAQFSTVQQLQDSSTLESQALSSSYHPQNLLHVPSQEVVSPAPSASNRHTFHGGLPSHHHSVALALCRE</sequence>
<dbReference type="PROSITE" id="PS50157">
    <property type="entry name" value="ZINC_FINGER_C2H2_2"/>
    <property type="match status" value="6"/>
</dbReference>
<evidence type="ECO:0000256" key="2">
    <source>
        <dbReference type="ARBA" id="ARBA00022723"/>
    </source>
</evidence>
<reference evidence="9" key="1">
    <citation type="journal article" date="2014" name="Nat. Commun.">
        <title>The rainbow trout genome provides novel insights into evolution after whole-genome duplication in vertebrates.</title>
        <authorList>
            <person name="Berthelot C."/>
            <person name="Brunet F."/>
            <person name="Chalopin D."/>
            <person name="Juanchich A."/>
            <person name="Bernard M."/>
            <person name="Noel B."/>
            <person name="Bento P."/>
            <person name="Da Silva C."/>
            <person name="Labadie K."/>
            <person name="Alberti A."/>
            <person name="Aury J.M."/>
            <person name="Louis A."/>
            <person name="Dehais P."/>
            <person name="Bardou P."/>
            <person name="Montfort J."/>
            <person name="Klopp C."/>
            <person name="Cabau C."/>
            <person name="Gaspin C."/>
            <person name="Thorgaard G.H."/>
            <person name="Boussaha M."/>
            <person name="Quillet E."/>
            <person name="Guyomard R."/>
            <person name="Galiana D."/>
            <person name="Bobe J."/>
            <person name="Volff J.N."/>
            <person name="Genet C."/>
            <person name="Wincker P."/>
            <person name="Jaillon O."/>
            <person name="Roest Crollius H."/>
            <person name="Guiguen Y."/>
        </authorList>
    </citation>
    <scope>NUCLEOTIDE SEQUENCE [LARGE SCALE GENOMIC DNA]</scope>
</reference>
<dbReference type="FunFam" id="3.30.160.60:FF:000573">
    <property type="entry name" value="Putative zinc finger protein 236"/>
    <property type="match status" value="1"/>
</dbReference>
<feature type="domain" description="C2H2-type" evidence="8">
    <location>
        <begin position="363"/>
        <end position="390"/>
    </location>
</feature>
<feature type="domain" description="C2H2-type" evidence="8">
    <location>
        <begin position="161"/>
        <end position="188"/>
    </location>
</feature>
<keyword evidence="4" id="KW-0862">Zinc</keyword>
<evidence type="ECO:0000256" key="3">
    <source>
        <dbReference type="ARBA" id="ARBA00022771"/>
    </source>
</evidence>
<dbReference type="InterPro" id="IPR013087">
    <property type="entry name" value="Znf_C2H2_type"/>
</dbReference>
<dbReference type="FunFam" id="3.30.160.60:FF:000264">
    <property type="entry name" value="Zinc finger protein 236"/>
    <property type="match status" value="1"/>
</dbReference>
<dbReference type="FunFam" id="3.30.160.60:FF:001012">
    <property type="entry name" value="Zinc finger protein 236"/>
    <property type="match status" value="1"/>
</dbReference>
<keyword evidence="2" id="KW-0479">Metal-binding</keyword>
<comment type="subcellular location">
    <subcellularLocation>
        <location evidence="1">Nucleus</location>
    </subcellularLocation>
</comment>
<dbReference type="PaxDb" id="8022-A0A060Y5L1"/>
<evidence type="ECO:0000259" key="8">
    <source>
        <dbReference type="PROSITE" id="PS50157"/>
    </source>
</evidence>
<feature type="domain" description="C2H2-type" evidence="8">
    <location>
        <begin position="217"/>
        <end position="244"/>
    </location>
</feature>
<evidence type="ECO:0000256" key="7">
    <source>
        <dbReference type="SAM" id="MobiDB-lite"/>
    </source>
</evidence>
<name>A0A060Y5L1_ONCMY</name>
<dbReference type="Pfam" id="PF00096">
    <property type="entry name" value="zf-C2H2"/>
    <property type="match status" value="4"/>
</dbReference>
<dbReference type="GO" id="GO:0008270">
    <property type="term" value="F:zinc ion binding"/>
    <property type="evidence" value="ECO:0007669"/>
    <property type="project" value="UniProtKB-KW"/>
</dbReference>
<feature type="compositionally biased region" description="Basic and acidic residues" evidence="7">
    <location>
        <begin position="123"/>
        <end position="134"/>
    </location>
</feature>
<organism evidence="9 10">
    <name type="scientific">Oncorhynchus mykiss</name>
    <name type="common">Rainbow trout</name>
    <name type="synonym">Salmo gairdneri</name>
    <dbReference type="NCBI Taxonomy" id="8022"/>
    <lineage>
        <taxon>Eukaryota</taxon>
        <taxon>Metazoa</taxon>
        <taxon>Chordata</taxon>
        <taxon>Craniata</taxon>
        <taxon>Vertebrata</taxon>
        <taxon>Euteleostomi</taxon>
        <taxon>Actinopterygii</taxon>
        <taxon>Neopterygii</taxon>
        <taxon>Teleostei</taxon>
        <taxon>Protacanthopterygii</taxon>
        <taxon>Salmoniformes</taxon>
        <taxon>Salmonidae</taxon>
        <taxon>Salmoninae</taxon>
        <taxon>Oncorhynchus</taxon>
    </lineage>
</organism>
<dbReference type="PROSITE" id="PS00028">
    <property type="entry name" value="ZINC_FINGER_C2H2_1"/>
    <property type="match status" value="6"/>
</dbReference>
<evidence type="ECO:0000256" key="1">
    <source>
        <dbReference type="ARBA" id="ARBA00004123"/>
    </source>
</evidence>
<dbReference type="GO" id="GO:0000981">
    <property type="term" value="F:DNA-binding transcription factor activity, RNA polymerase II-specific"/>
    <property type="evidence" value="ECO:0007669"/>
    <property type="project" value="TreeGrafter"/>
</dbReference>
<gene>
    <name evidence="9" type="ORF">GSONMT00036178001</name>
</gene>
<evidence type="ECO:0000256" key="4">
    <source>
        <dbReference type="ARBA" id="ARBA00022833"/>
    </source>
</evidence>
<feature type="domain" description="C2H2-type" evidence="8">
    <location>
        <begin position="189"/>
        <end position="216"/>
    </location>
</feature>
<protein>
    <recommendedName>
        <fullName evidence="8">C2H2-type domain-containing protein</fullName>
    </recommendedName>
</protein>
<dbReference type="Pfam" id="PF13894">
    <property type="entry name" value="zf-C2H2_4"/>
    <property type="match status" value="1"/>
</dbReference>
<evidence type="ECO:0000313" key="10">
    <source>
        <dbReference type="Proteomes" id="UP000193380"/>
    </source>
</evidence>
<dbReference type="PANTHER" id="PTHR24396">
    <property type="entry name" value="ZINC FINGER PROTEIN"/>
    <property type="match status" value="1"/>
</dbReference>
<feature type="region of interest" description="Disordered" evidence="7">
    <location>
        <begin position="101"/>
        <end position="142"/>
    </location>
</feature>
<dbReference type="InterPro" id="IPR036236">
    <property type="entry name" value="Znf_C2H2_sf"/>
</dbReference>
<dbReference type="PANTHER" id="PTHR24396:SF21">
    <property type="entry name" value="ZINC FINGER PROTEIN 236"/>
    <property type="match status" value="1"/>
</dbReference>
<dbReference type="Gene3D" id="3.30.160.60">
    <property type="entry name" value="Classic Zinc Finger"/>
    <property type="match status" value="6"/>
</dbReference>
<dbReference type="GO" id="GO:0005634">
    <property type="term" value="C:nucleus"/>
    <property type="evidence" value="ECO:0007669"/>
    <property type="project" value="UniProtKB-SubCell"/>
</dbReference>
<evidence type="ECO:0000256" key="5">
    <source>
        <dbReference type="ARBA" id="ARBA00023242"/>
    </source>
</evidence>
<dbReference type="Proteomes" id="UP000193380">
    <property type="component" value="Unassembled WGS sequence"/>
</dbReference>
<dbReference type="FunFam" id="3.30.160.60:FF:000376">
    <property type="entry name" value="Zinc finger protein 236"/>
    <property type="match status" value="1"/>
</dbReference>
<feature type="compositionally biased region" description="Polar residues" evidence="7">
    <location>
        <begin position="101"/>
        <end position="115"/>
    </location>
</feature>
<dbReference type="FunFam" id="3.30.160.60:FF:001017">
    <property type="entry name" value="Zinc finger protein 236 variant"/>
    <property type="match status" value="1"/>
</dbReference>
<feature type="domain" description="C2H2-type" evidence="8">
    <location>
        <begin position="307"/>
        <end position="334"/>
    </location>
</feature>
<evidence type="ECO:0000256" key="6">
    <source>
        <dbReference type="PROSITE-ProRule" id="PRU00042"/>
    </source>
</evidence>